<evidence type="ECO:0000256" key="7">
    <source>
        <dbReference type="ARBA" id="ARBA00030409"/>
    </source>
</evidence>
<evidence type="ECO:0000256" key="3">
    <source>
        <dbReference type="ARBA" id="ARBA00022598"/>
    </source>
</evidence>
<comment type="pathway">
    <text evidence="1">Purine metabolism; IMP biosynthesis via de novo pathway; 5-amino-1-(5-phospho-D-ribosyl)imidazole-4-carboxamide from 5-amino-1-(5-phospho-D-ribosyl)imidazole-4-carboxylate: step 1/2.</text>
</comment>
<protein>
    <recommendedName>
        <fullName evidence="2">phosphoribosylaminoimidazolesuccinocarboxamide synthase</fullName>
        <ecNumber evidence="2">6.3.2.6</ecNumber>
    </recommendedName>
    <alternativeName>
        <fullName evidence="7">SAICAR synthetase</fullName>
    </alternativeName>
</protein>
<evidence type="ECO:0000256" key="6">
    <source>
        <dbReference type="ARBA" id="ARBA00022840"/>
    </source>
</evidence>
<dbReference type="GO" id="GO:0009570">
    <property type="term" value="C:chloroplast stroma"/>
    <property type="evidence" value="ECO:0007669"/>
    <property type="project" value="TreeGrafter"/>
</dbReference>
<proteinExistence type="predicted"/>
<evidence type="ECO:0000256" key="4">
    <source>
        <dbReference type="ARBA" id="ARBA00022741"/>
    </source>
</evidence>
<sequence length="143" mass="16378">MVKNQKFPKNILTPTTKAADHDVPVTPDEIIEKGLMTRVDYVEASEKALSLFEYGHQVALKHGLILVDIKFEFWKANDGSVLLIDEVHTPDSSRYWIANSYLERIQNGLEPENGDKVLPVAPEDLVYELAWQHVYRPCVRFLV</sequence>
<evidence type="ECO:0000256" key="5">
    <source>
        <dbReference type="ARBA" id="ARBA00022755"/>
    </source>
</evidence>
<accession>A0A9D5BIC2</accession>
<keyword evidence="6" id="KW-0067">ATP-binding</keyword>
<dbReference type="Proteomes" id="UP001058974">
    <property type="component" value="Chromosome 1"/>
</dbReference>
<dbReference type="InterPro" id="IPR028923">
    <property type="entry name" value="SAICAR_synt/ADE2_N"/>
</dbReference>
<keyword evidence="5" id="KW-0658">Purine biosynthesis</keyword>
<evidence type="ECO:0000256" key="1">
    <source>
        <dbReference type="ARBA" id="ARBA00004672"/>
    </source>
</evidence>
<evidence type="ECO:0000256" key="2">
    <source>
        <dbReference type="ARBA" id="ARBA00012217"/>
    </source>
</evidence>
<comment type="caution">
    <text evidence="9">The sequence shown here is derived from an EMBL/GenBank/DDBJ whole genome shotgun (WGS) entry which is preliminary data.</text>
</comment>
<dbReference type="GO" id="GO:0006189">
    <property type="term" value="P:'de novo' IMP biosynthetic process"/>
    <property type="evidence" value="ECO:0007669"/>
    <property type="project" value="TreeGrafter"/>
</dbReference>
<dbReference type="SUPFAM" id="SSF56104">
    <property type="entry name" value="SAICAR synthase-like"/>
    <property type="match status" value="1"/>
</dbReference>
<organism evidence="9 10">
    <name type="scientific">Pisum sativum</name>
    <name type="common">Garden pea</name>
    <name type="synonym">Lathyrus oleraceus</name>
    <dbReference type="NCBI Taxonomy" id="3888"/>
    <lineage>
        <taxon>Eukaryota</taxon>
        <taxon>Viridiplantae</taxon>
        <taxon>Streptophyta</taxon>
        <taxon>Embryophyta</taxon>
        <taxon>Tracheophyta</taxon>
        <taxon>Spermatophyta</taxon>
        <taxon>Magnoliopsida</taxon>
        <taxon>eudicotyledons</taxon>
        <taxon>Gunneridae</taxon>
        <taxon>Pentapetalae</taxon>
        <taxon>rosids</taxon>
        <taxon>fabids</taxon>
        <taxon>Fabales</taxon>
        <taxon>Fabaceae</taxon>
        <taxon>Papilionoideae</taxon>
        <taxon>50 kb inversion clade</taxon>
        <taxon>NPAAA clade</taxon>
        <taxon>Hologalegina</taxon>
        <taxon>IRL clade</taxon>
        <taxon>Fabeae</taxon>
        <taxon>Lathyrus</taxon>
    </lineage>
</organism>
<dbReference type="EMBL" id="JAMSHJ010000001">
    <property type="protein sequence ID" value="KAI5444086.1"/>
    <property type="molecule type" value="Genomic_DNA"/>
</dbReference>
<keyword evidence="10" id="KW-1185">Reference proteome</keyword>
<dbReference type="GO" id="GO:0005524">
    <property type="term" value="F:ATP binding"/>
    <property type="evidence" value="ECO:0007669"/>
    <property type="project" value="UniProtKB-KW"/>
</dbReference>
<dbReference type="Gramene" id="Psat01G0263000-T1">
    <property type="protein sequence ID" value="KAI5444086.1"/>
    <property type="gene ID" value="KIW84_012630"/>
</dbReference>
<reference evidence="9 10" key="1">
    <citation type="journal article" date="2022" name="Nat. Genet.">
        <title>Improved pea reference genome and pan-genome highlight genomic features and evolutionary characteristics.</title>
        <authorList>
            <person name="Yang T."/>
            <person name="Liu R."/>
            <person name="Luo Y."/>
            <person name="Hu S."/>
            <person name="Wang D."/>
            <person name="Wang C."/>
            <person name="Pandey M.K."/>
            <person name="Ge S."/>
            <person name="Xu Q."/>
            <person name="Li N."/>
            <person name="Li G."/>
            <person name="Huang Y."/>
            <person name="Saxena R.K."/>
            <person name="Ji Y."/>
            <person name="Li M."/>
            <person name="Yan X."/>
            <person name="He Y."/>
            <person name="Liu Y."/>
            <person name="Wang X."/>
            <person name="Xiang C."/>
            <person name="Varshney R.K."/>
            <person name="Ding H."/>
            <person name="Gao S."/>
            <person name="Zong X."/>
        </authorList>
    </citation>
    <scope>NUCLEOTIDE SEQUENCE [LARGE SCALE GENOMIC DNA]</scope>
    <source>
        <strain evidence="9 10">cv. Zhongwan 6</strain>
    </source>
</reference>
<dbReference type="AlphaFoldDB" id="A0A9D5BIC2"/>
<feature type="domain" description="SAICAR synthetase/ADE2 N-terminal" evidence="8">
    <location>
        <begin position="2"/>
        <end position="110"/>
    </location>
</feature>
<dbReference type="GO" id="GO:0004639">
    <property type="term" value="F:phosphoribosylaminoimidazolesuccinocarboxamide synthase activity"/>
    <property type="evidence" value="ECO:0007669"/>
    <property type="project" value="UniProtKB-EC"/>
</dbReference>
<dbReference type="EC" id="6.3.2.6" evidence="2"/>
<name>A0A9D5BIC2_PEA</name>
<dbReference type="PANTHER" id="PTHR43700">
    <property type="entry name" value="PHOSPHORIBOSYLAMINOIMIDAZOLE-SUCCINOCARBOXAMIDE SYNTHASE"/>
    <property type="match status" value="1"/>
</dbReference>
<dbReference type="PANTHER" id="PTHR43700:SF1">
    <property type="entry name" value="PHOSPHORIBOSYLAMINOIMIDAZOLE-SUCCINOCARBOXAMIDE SYNTHASE"/>
    <property type="match status" value="1"/>
</dbReference>
<dbReference type="Gene3D" id="3.30.470.20">
    <property type="entry name" value="ATP-grasp fold, B domain"/>
    <property type="match status" value="1"/>
</dbReference>
<evidence type="ECO:0000313" key="10">
    <source>
        <dbReference type="Proteomes" id="UP001058974"/>
    </source>
</evidence>
<evidence type="ECO:0000259" key="8">
    <source>
        <dbReference type="Pfam" id="PF01259"/>
    </source>
</evidence>
<gene>
    <name evidence="9" type="ORF">KIW84_012630</name>
</gene>
<keyword evidence="4" id="KW-0547">Nucleotide-binding</keyword>
<dbReference type="Pfam" id="PF01259">
    <property type="entry name" value="SAICAR_synt"/>
    <property type="match status" value="1"/>
</dbReference>
<evidence type="ECO:0000313" key="9">
    <source>
        <dbReference type="EMBL" id="KAI5444086.1"/>
    </source>
</evidence>
<keyword evidence="3" id="KW-0436">Ligase</keyword>